<dbReference type="EMBL" id="ML995493">
    <property type="protein sequence ID" value="KAF2139443.1"/>
    <property type="molecule type" value="Genomic_DNA"/>
</dbReference>
<name>A0A6A6B7V0_9PEZI</name>
<dbReference type="Proteomes" id="UP000799438">
    <property type="component" value="Unassembled WGS sequence"/>
</dbReference>
<gene>
    <name evidence="1" type="ORF">K452DRAFT_77511</name>
</gene>
<keyword evidence="2" id="KW-1185">Reference proteome</keyword>
<organism evidence="1 2">
    <name type="scientific">Aplosporella prunicola CBS 121167</name>
    <dbReference type="NCBI Taxonomy" id="1176127"/>
    <lineage>
        <taxon>Eukaryota</taxon>
        <taxon>Fungi</taxon>
        <taxon>Dikarya</taxon>
        <taxon>Ascomycota</taxon>
        <taxon>Pezizomycotina</taxon>
        <taxon>Dothideomycetes</taxon>
        <taxon>Dothideomycetes incertae sedis</taxon>
        <taxon>Botryosphaeriales</taxon>
        <taxon>Aplosporellaceae</taxon>
        <taxon>Aplosporella</taxon>
    </lineage>
</organism>
<proteinExistence type="predicted"/>
<evidence type="ECO:0000313" key="1">
    <source>
        <dbReference type="EMBL" id="KAF2139443.1"/>
    </source>
</evidence>
<dbReference type="RefSeq" id="XP_033395156.1">
    <property type="nucleotide sequence ID" value="XM_033547123.1"/>
</dbReference>
<protein>
    <submittedName>
        <fullName evidence="1">Uncharacterized protein</fullName>
    </submittedName>
</protein>
<reference evidence="1" key="1">
    <citation type="journal article" date="2020" name="Stud. Mycol.">
        <title>101 Dothideomycetes genomes: a test case for predicting lifestyles and emergence of pathogens.</title>
        <authorList>
            <person name="Haridas S."/>
            <person name="Albert R."/>
            <person name="Binder M."/>
            <person name="Bloem J."/>
            <person name="Labutti K."/>
            <person name="Salamov A."/>
            <person name="Andreopoulos B."/>
            <person name="Baker S."/>
            <person name="Barry K."/>
            <person name="Bills G."/>
            <person name="Bluhm B."/>
            <person name="Cannon C."/>
            <person name="Castanera R."/>
            <person name="Culley D."/>
            <person name="Daum C."/>
            <person name="Ezra D."/>
            <person name="Gonzalez J."/>
            <person name="Henrissat B."/>
            <person name="Kuo A."/>
            <person name="Liang C."/>
            <person name="Lipzen A."/>
            <person name="Lutzoni F."/>
            <person name="Magnuson J."/>
            <person name="Mondo S."/>
            <person name="Nolan M."/>
            <person name="Ohm R."/>
            <person name="Pangilinan J."/>
            <person name="Park H.-J."/>
            <person name="Ramirez L."/>
            <person name="Alfaro M."/>
            <person name="Sun H."/>
            <person name="Tritt A."/>
            <person name="Yoshinaga Y."/>
            <person name="Zwiers L.-H."/>
            <person name="Turgeon B."/>
            <person name="Goodwin S."/>
            <person name="Spatafora J."/>
            <person name="Crous P."/>
            <person name="Grigoriev I."/>
        </authorList>
    </citation>
    <scope>NUCLEOTIDE SEQUENCE</scope>
    <source>
        <strain evidence="1">CBS 121167</strain>
    </source>
</reference>
<evidence type="ECO:0000313" key="2">
    <source>
        <dbReference type="Proteomes" id="UP000799438"/>
    </source>
</evidence>
<dbReference type="AlphaFoldDB" id="A0A6A6B7V0"/>
<sequence>MPTRREAMCAGFSSGTSQLPPSATNLLSSAAAYLVSVAPVVASLILSSLFSFSCSLPSQHLVLTPSFIQCVANSPRHLRLLNSVPSPLRQPFTGLETQSLPLWTSNMPAETANPRTRITPLPR</sequence>
<dbReference type="GeneID" id="54304630"/>
<accession>A0A6A6B7V0</accession>